<evidence type="ECO:0000313" key="1">
    <source>
        <dbReference type="EMBL" id="MBI1756511.1"/>
    </source>
</evidence>
<name>A0A931PWC7_FIMGI</name>
<sequence length="87" mass="9701">MSTSRTHDADSRLCRQTFSSGAYTDLGYDYRSRITSVSHKNSSAGVISSESYVYDSANNLSSKTVDSAARRRWIRLLPRTATTRSTN</sequence>
<reference evidence="1" key="1">
    <citation type="submission" date="2020-07" db="EMBL/GenBank/DDBJ databases">
        <title>Huge and variable diversity of episymbiotic CPR bacteria and DPANN archaea in groundwater ecosystems.</title>
        <authorList>
            <person name="He C.Y."/>
            <person name="Keren R."/>
            <person name="Whittaker M."/>
            <person name="Farag I.F."/>
            <person name="Doudna J."/>
            <person name="Cate J.H.D."/>
            <person name="Banfield J.F."/>
        </authorList>
    </citation>
    <scope>NUCLEOTIDE SEQUENCE</scope>
    <source>
        <strain evidence="1">NC_groundwater_17_Pr7_B-0.1um_64_12</strain>
    </source>
</reference>
<dbReference type="Proteomes" id="UP000727962">
    <property type="component" value="Unassembled WGS sequence"/>
</dbReference>
<dbReference type="AlphaFoldDB" id="A0A931PWC7"/>
<evidence type="ECO:0008006" key="3">
    <source>
        <dbReference type="Google" id="ProtNLM"/>
    </source>
</evidence>
<evidence type="ECO:0000313" key="2">
    <source>
        <dbReference type="Proteomes" id="UP000727962"/>
    </source>
</evidence>
<protein>
    <recommendedName>
        <fullName evidence="3">RHS repeat protein</fullName>
    </recommendedName>
</protein>
<comment type="caution">
    <text evidence="1">The sequence shown here is derived from an EMBL/GenBank/DDBJ whole genome shotgun (WGS) entry which is preliminary data.</text>
</comment>
<organism evidence="1 2">
    <name type="scientific">Fimbriimonas ginsengisoli</name>
    <dbReference type="NCBI Taxonomy" id="1005039"/>
    <lineage>
        <taxon>Bacteria</taxon>
        <taxon>Bacillati</taxon>
        <taxon>Armatimonadota</taxon>
        <taxon>Fimbriimonadia</taxon>
        <taxon>Fimbriimonadales</taxon>
        <taxon>Fimbriimonadaceae</taxon>
        <taxon>Fimbriimonas</taxon>
    </lineage>
</organism>
<dbReference type="EMBL" id="JACOSL010000033">
    <property type="protein sequence ID" value="MBI1756511.1"/>
    <property type="molecule type" value="Genomic_DNA"/>
</dbReference>
<proteinExistence type="predicted"/>
<dbReference type="Gene3D" id="2.180.10.10">
    <property type="entry name" value="RHS repeat-associated core"/>
    <property type="match status" value="1"/>
</dbReference>
<accession>A0A931PWC7</accession>
<gene>
    <name evidence="1" type="ORF">HYR64_05330</name>
</gene>